<reference evidence="2" key="1">
    <citation type="journal article" date="2014" name="Int. J. Syst. Evol. Microbiol.">
        <title>Complete genome sequence of Corynebacterium casei LMG S-19264T (=DSM 44701T), isolated from a smear-ripened cheese.</title>
        <authorList>
            <consortium name="US DOE Joint Genome Institute (JGI-PGF)"/>
            <person name="Walter F."/>
            <person name="Albersmeier A."/>
            <person name="Kalinowski J."/>
            <person name="Ruckert C."/>
        </authorList>
    </citation>
    <scope>NUCLEOTIDE SEQUENCE</scope>
    <source>
        <strain evidence="2">JCM 10088</strain>
    </source>
</reference>
<dbReference type="FunFam" id="3.40.50.720:FF:000084">
    <property type="entry name" value="Short-chain dehydrogenase reductase"/>
    <property type="match status" value="1"/>
</dbReference>
<dbReference type="OrthoDB" id="24596at2157"/>
<dbReference type="GO" id="GO:0048038">
    <property type="term" value="F:quinone binding"/>
    <property type="evidence" value="ECO:0007669"/>
    <property type="project" value="TreeGrafter"/>
</dbReference>
<protein>
    <submittedName>
        <fullName evidence="2">3-oxoacyl-ACP reductase</fullName>
    </submittedName>
</protein>
<dbReference type="AlphaFoldDB" id="A0A830GU70"/>
<sequence length="250" mass="27008">MGINGKQIVITGGANGIGAETAKLFSSMGAKVLILDKDDAAAIGLTRRYGIDFMHVDLADSNQVQKISTDIEKMDVDVLINNASRNSRFSVIDTELDEWNYMIALNLTAPFLLSKAAAKSMIRRGTRGKIINISAIQAIMPLESSFPYATVKGGLISMTKSMAVDLGRYGIQVITVLPGPIYTEGEPPQDLDRRAATALGRMGRAIEVAKLLAFLSSDDNTFMTGNIIVIDGGRLIMRRQDPTEISQGII</sequence>
<evidence type="ECO:0000313" key="2">
    <source>
        <dbReference type="EMBL" id="GGP19591.1"/>
    </source>
</evidence>
<dbReference type="Pfam" id="PF13561">
    <property type="entry name" value="adh_short_C2"/>
    <property type="match status" value="1"/>
</dbReference>
<name>A0A830GU70_9CREN</name>
<dbReference type="EMBL" id="BMNL01000001">
    <property type="protein sequence ID" value="GGP19591.1"/>
    <property type="molecule type" value="Genomic_DNA"/>
</dbReference>
<dbReference type="PRINTS" id="PR00080">
    <property type="entry name" value="SDRFAMILY"/>
</dbReference>
<dbReference type="GO" id="GO:0016616">
    <property type="term" value="F:oxidoreductase activity, acting on the CH-OH group of donors, NAD or NADP as acceptor"/>
    <property type="evidence" value="ECO:0007669"/>
    <property type="project" value="TreeGrafter"/>
</dbReference>
<reference evidence="2" key="2">
    <citation type="submission" date="2020-09" db="EMBL/GenBank/DDBJ databases">
        <authorList>
            <person name="Sun Q."/>
            <person name="Ohkuma M."/>
        </authorList>
    </citation>
    <scope>NUCLEOTIDE SEQUENCE</scope>
    <source>
        <strain evidence="2">JCM 10088</strain>
    </source>
</reference>
<evidence type="ECO:0000313" key="3">
    <source>
        <dbReference type="Proteomes" id="UP000610960"/>
    </source>
</evidence>
<dbReference type="Gene3D" id="3.40.50.720">
    <property type="entry name" value="NAD(P)-binding Rossmann-like Domain"/>
    <property type="match status" value="1"/>
</dbReference>
<dbReference type="CDD" id="cd05233">
    <property type="entry name" value="SDR_c"/>
    <property type="match status" value="1"/>
</dbReference>
<dbReference type="SUPFAM" id="SSF51735">
    <property type="entry name" value="NAD(P)-binding Rossmann-fold domains"/>
    <property type="match status" value="1"/>
</dbReference>
<dbReference type="GO" id="GO:0006633">
    <property type="term" value="P:fatty acid biosynthetic process"/>
    <property type="evidence" value="ECO:0007669"/>
    <property type="project" value="TreeGrafter"/>
</dbReference>
<proteinExistence type="inferred from homology"/>
<evidence type="ECO:0000256" key="1">
    <source>
        <dbReference type="ARBA" id="ARBA00006484"/>
    </source>
</evidence>
<comment type="caution">
    <text evidence="2">The sequence shown here is derived from an EMBL/GenBank/DDBJ whole genome shotgun (WGS) entry which is preliminary data.</text>
</comment>
<dbReference type="PANTHER" id="PTHR42760:SF122">
    <property type="entry name" value="NAD(P)-BINDING PROTEIN"/>
    <property type="match status" value="1"/>
</dbReference>
<dbReference type="InterPro" id="IPR036291">
    <property type="entry name" value="NAD(P)-bd_dom_sf"/>
</dbReference>
<accession>A0A830GU70</accession>
<dbReference type="PRINTS" id="PR00081">
    <property type="entry name" value="GDHRDH"/>
</dbReference>
<dbReference type="PANTHER" id="PTHR42760">
    <property type="entry name" value="SHORT-CHAIN DEHYDROGENASES/REDUCTASES FAMILY MEMBER"/>
    <property type="match status" value="1"/>
</dbReference>
<dbReference type="InterPro" id="IPR002347">
    <property type="entry name" value="SDR_fam"/>
</dbReference>
<comment type="similarity">
    <text evidence="1">Belongs to the short-chain dehydrogenases/reductases (SDR) family.</text>
</comment>
<organism evidence="2 3">
    <name type="scientific">Thermocladium modestius</name>
    <dbReference type="NCBI Taxonomy" id="62609"/>
    <lineage>
        <taxon>Archaea</taxon>
        <taxon>Thermoproteota</taxon>
        <taxon>Thermoprotei</taxon>
        <taxon>Thermoproteales</taxon>
        <taxon>Thermoproteaceae</taxon>
        <taxon>Thermocladium</taxon>
    </lineage>
</organism>
<dbReference type="RefSeq" id="WP_188595775.1">
    <property type="nucleotide sequence ID" value="NZ_BMNL01000001.1"/>
</dbReference>
<gene>
    <name evidence="2" type="ORF">GCM10007981_03890</name>
</gene>
<keyword evidence="3" id="KW-1185">Reference proteome</keyword>
<dbReference type="Proteomes" id="UP000610960">
    <property type="component" value="Unassembled WGS sequence"/>
</dbReference>